<dbReference type="InterPro" id="IPR036188">
    <property type="entry name" value="FAD/NAD-bd_sf"/>
</dbReference>
<dbReference type="Gene3D" id="3.40.50.720">
    <property type="entry name" value="NAD(P)-binding Rossmann-like Domain"/>
    <property type="match status" value="1"/>
</dbReference>
<evidence type="ECO:0000313" key="12">
    <source>
        <dbReference type="EMBL" id="PNI06221.1"/>
    </source>
</evidence>
<comment type="cofactor">
    <cofactor evidence="1">
        <name>FMN</name>
        <dbReference type="ChEBI" id="CHEBI:58210"/>
    </cofactor>
</comment>
<dbReference type="Proteomes" id="UP000236449">
    <property type="component" value="Unassembled WGS sequence"/>
</dbReference>
<keyword evidence="4" id="KW-0285">Flavoprotein</keyword>
<evidence type="ECO:0000256" key="8">
    <source>
        <dbReference type="ARBA" id="ARBA00023004"/>
    </source>
</evidence>
<organism evidence="12 13">
    <name type="scientific">Vibrio diazotrophicus</name>
    <dbReference type="NCBI Taxonomy" id="685"/>
    <lineage>
        <taxon>Bacteria</taxon>
        <taxon>Pseudomonadati</taxon>
        <taxon>Pseudomonadota</taxon>
        <taxon>Gammaproteobacteria</taxon>
        <taxon>Vibrionales</taxon>
        <taxon>Vibrionaceae</taxon>
        <taxon>Vibrio</taxon>
    </lineage>
</organism>
<dbReference type="SUPFAM" id="SSF51905">
    <property type="entry name" value="FAD/NAD(P)-binding domain"/>
    <property type="match status" value="1"/>
</dbReference>
<evidence type="ECO:0000256" key="7">
    <source>
        <dbReference type="ARBA" id="ARBA00023002"/>
    </source>
</evidence>
<dbReference type="GO" id="GO:0046872">
    <property type="term" value="F:metal ion binding"/>
    <property type="evidence" value="ECO:0007669"/>
    <property type="project" value="UniProtKB-KW"/>
</dbReference>
<sequence length="667" mass="73378">MYPNLLQPLDLGFTQLKNRVLMGSMHTGLEDEKEGLHKLAAFYEERAKGGVGLIVTGGYSPNLRGRLHPFGAEFSSVKHAKAHKVVTEAVHQHGSKIALQLLHAGRYAMHPFSQSASAIKSPISKFVPSEMTPRQIRKTIQAFANSAELAQLAGYDGVEVMGSEGYLLNQFICKRTNMRYDDWGGSYLNRIRFPLEVVRAIREAVGEEFIIIFRLSMLDLVEQGSTFEEVLMLAKELEKAGVTIINTGIGWHEARIPTIVTQVPRAAFSWVTEKIKPHLSIPVITCNRINTPEEAESIISSGKADMVSMARPFLADPEFVNKAEQGRAAFINTCIGCNQACLDNVFKGKRASCMVNPRACYETEIVVQPASVKKTVAVIGAGPAGLACATTLAERGHDVDLFERNDRIGGQFRLAMQIPGKEEFRETIRYFANRIDETGVRLHLRTEADFSMLSEYDEVVMASGVEPRKVDIAGLESSEKVVDYQTLIREKTPVGNKVAIVGAGGIGVDVASMITEPSDHDLDDWLHEWGIDKEITYPGGLYPYPDSRSETEVWLLQRRKGSVGKGPGKTTGWVHKRTLEKRGVHMLGGVQYQGIDSQGFHIGVDGESKLLDVDKVIICAGQVSVRPFEDKWPELSGKLHVIGGAELAGELDAVRAIRQGVKLAVSI</sequence>
<evidence type="ECO:0000256" key="5">
    <source>
        <dbReference type="ARBA" id="ARBA00022643"/>
    </source>
</evidence>
<comment type="caution">
    <text evidence="12">The sequence shown here is derived from an EMBL/GenBank/DDBJ whole genome shotgun (WGS) entry which is preliminary data.</text>
</comment>
<feature type="domain" description="NADH:flavin oxidoreductase/NADH oxidase N-terminal" evidence="10">
    <location>
        <begin position="5"/>
        <end position="328"/>
    </location>
</feature>
<dbReference type="SUPFAM" id="SSF51971">
    <property type="entry name" value="Nucleotide-binding domain"/>
    <property type="match status" value="1"/>
</dbReference>
<dbReference type="InterPro" id="IPR023753">
    <property type="entry name" value="FAD/NAD-binding_dom"/>
</dbReference>
<dbReference type="CDD" id="cd02930">
    <property type="entry name" value="DCR_FMN"/>
    <property type="match status" value="1"/>
</dbReference>
<dbReference type="InterPro" id="IPR013785">
    <property type="entry name" value="Aldolase_TIM"/>
</dbReference>
<dbReference type="Gene3D" id="3.20.20.70">
    <property type="entry name" value="Aldolase class I"/>
    <property type="match status" value="1"/>
</dbReference>
<dbReference type="AlphaFoldDB" id="A0A2J8I6U9"/>
<dbReference type="GO" id="GO:0010181">
    <property type="term" value="F:FMN binding"/>
    <property type="evidence" value="ECO:0007669"/>
    <property type="project" value="InterPro"/>
</dbReference>
<dbReference type="Gene3D" id="3.50.50.60">
    <property type="entry name" value="FAD/NAD(P)-binding domain"/>
    <property type="match status" value="1"/>
</dbReference>
<dbReference type="GO" id="GO:0033543">
    <property type="term" value="P:fatty acid beta-oxidation, unsaturated, even number, reductase/isomerase pathway"/>
    <property type="evidence" value="ECO:0007669"/>
    <property type="project" value="TreeGrafter"/>
</dbReference>
<evidence type="ECO:0000256" key="6">
    <source>
        <dbReference type="ARBA" id="ARBA00022723"/>
    </source>
</evidence>
<protein>
    <submittedName>
        <fullName evidence="12">NADPH-dependent 2,4-dienoyl-CoA reductase</fullName>
        <ecNumber evidence="12">1.3.1.34</ecNumber>
    </submittedName>
</protein>
<evidence type="ECO:0000256" key="4">
    <source>
        <dbReference type="ARBA" id="ARBA00022630"/>
    </source>
</evidence>
<comment type="similarity">
    <text evidence="3">In the N-terminal section; belongs to the NADH:flavin oxidoreductase/NADH oxidase family.</text>
</comment>
<reference evidence="12 13" key="1">
    <citation type="submission" date="2018-01" db="EMBL/GenBank/DDBJ databases">
        <title>Draft genome sequences of six Vibrio diazotrophicus strains isolated from deep-sea sediments of the Baltic Sea.</title>
        <authorList>
            <person name="Castillo D."/>
            <person name="Vandieken V."/>
            <person name="Chiang O."/>
            <person name="Middelboe M."/>
        </authorList>
    </citation>
    <scope>NUCLEOTIDE SEQUENCE [LARGE SCALE GENOMIC DNA]</scope>
    <source>
        <strain evidence="12 13">60.27F</strain>
    </source>
</reference>
<dbReference type="EC" id="1.3.1.34" evidence="12"/>
<dbReference type="Pfam" id="PF00724">
    <property type="entry name" value="Oxidored_FMN"/>
    <property type="match status" value="1"/>
</dbReference>
<proteinExistence type="inferred from homology"/>
<dbReference type="PRINTS" id="PR00419">
    <property type="entry name" value="ADXRDTASE"/>
</dbReference>
<dbReference type="OrthoDB" id="8523426at2"/>
<evidence type="ECO:0000256" key="9">
    <source>
        <dbReference type="ARBA" id="ARBA00023014"/>
    </source>
</evidence>
<accession>A0A2J8I6U9</accession>
<dbReference type="PANTHER" id="PTHR42917:SF2">
    <property type="entry name" value="2,4-DIENOYL-COA REDUCTASE [(2E)-ENOYL-COA-PRODUCING]"/>
    <property type="match status" value="1"/>
</dbReference>
<evidence type="ECO:0000313" key="13">
    <source>
        <dbReference type="Proteomes" id="UP000236449"/>
    </source>
</evidence>
<dbReference type="EMBL" id="POSK01000002">
    <property type="protein sequence ID" value="PNI06221.1"/>
    <property type="molecule type" value="Genomic_DNA"/>
</dbReference>
<evidence type="ECO:0000256" key="1">
    <source>
        <dbReference type="ARBA" id="ARBA00001917"/>
    </source>
</evidence>
<dbReference type="InterPro" id="IPR051793">
    <property type="entry name" value="NADH:flavin_oxidoreductase"/>
</dbReference>
<keyword evidence="9" id="KW-0411">Iron-sulfur</keyword>
<dbReference type="FunFam" id="3.20.20.70:FF:000082">
    <property type="entry name" value="NADPH-dependent 2,4-dienoyl-CoA reductase"/>
    <property type="match status" value="1"/>
</dbReference>
<evidence type="ECO:0000259" key="11">
    <source>
        <dbReference type="Pfam" id="PF07992"/>
    </source>
</evidence>
<dbReference type="GO" id="GO:0051536">
    <property type="term" value="F:iron-sulfur cluster binding"/>
    <property type="evidence" value="ECO:0007669"/>
    <property type="project" value="UniProtKB-KW"/>
</dbReference>
<evidence type="ECO:0000256" key="2">
    <source>
        <dbReference type="ARBA" id="ARBA00001966"/>
    </source>
</evidence>
<dbReference type="RefSeq" id="WP_102965501.1">
    <property type="nucleotide sequence ID" value="NZ_POSK01000002.1"/>
</dbReference>
<comment type="cofactor">
    <cofactor evidence="2">
        <name>[4Fe-4S] cluster</name>
        <dbReference type="ChEBI" id="CHEBI:49883"/>
    </cofactor>
</comment>
<evidence type="ECO:0000259" key="10">
    <source>
        <dbReference type="Pfam" id="PF00724"/>
    </source>
</evidence>
<keyword evidence="5" id="KW-0288">FMN</keyword>
<gene>
    <name evidence="12" type="primary">fadH</name>
    <name evidence="12" type="ORF">C1N32_04270</name>
</gene>
<feature type="domain" description="FAD/NAD(P)-binding" evidence="11">
    <location>
        <begin position="375"/>
        <end position="623"/>
    </location>
</feature>
<name>A0A2J8I6U9_VIBDI</name>
<dbReference type="SUPFAM" id="SSF51395">
    <property type="entry name" value="FMN-linked oxidoreductases"/>
    <property type="match status" value="1"/>
</dbReference>
<keyword evidence="8" id="KW-0408">Iron</keyword>
<dbReference type="GO" id="GO:0008670">
    <property type="term" value="F:2,4-dienoyl-CoA reductase (NADPH) activity"/>
    <property type="evidence" value="ECO:0007669"/>
    <property type="project" value="UniProtKB-EC"/>
</dbReference>
<keyword evidence="7 12" id="KW-0560">Oxidoreductase</keyword>
<dbReference type="InterPro" id="IPR001155">
    <property type="entry name" value="OxRdtase_FMN_N"/>
</dbReference>
<evidence type="ECO:0000256" key="3">
    <source>
        <dbReference type="ARBA" id="ARBA00011048"/>
    </source>
</evidence>
<keyword evidence="6" id="KW-0479">Metal-binding</keyword>
<dbReference type="Pfam" id="PF07992">
    <property type="entry name" value="Pyr_redox_2"/>
    <property type="match status" value="1"/>
</dbReference>
<dbReference type="PANTHER" id="PTHR42917">
    <property type="entry name" value="2,4-DIENOYL-COA REDUCTASE"/>
    <property type="match status" value="1"/>
</dbReference>